<keyword evidence="2" id="KW-1185">Reference proteome</keyword>
<dbReference type="AlphaFoldDB" id="A0A4Y4CYM3"/>
<organism evidence="1 2">
    <name type="scientific">Zoogloea ramigera</name>
    <dbReference type="NCBI Taxonomy" id="350"/>
    <lineage>
        <taxon>Bacteria</taxon>
        <taxon>Pseudomonadati</taxon>
        <taxon>Pseudomonadota</taxon>
        <taxon>Betaproteobacteria</taxon>
        <taxon>Rhodocyclales</taxon>
        <taxon>Zoogloeaceae</taxon>
        <taxon>Zoogloea</taxon>
    </lineage>
</organism>
<sequence length="187" mass="20808">MDHYLEIRLLPDPEFPATTLMNALFSKFHRGLVGHGEGTIGVSFPDVKETHRGLGSRLRLHGSAADLRDFMGADWLTGMRDHVAIDGPAPVPAGARHRVVRRVQAHSNPERERRRFIARKGVSPEEALAAIPDSRAEQLDLPFILLTSRSTGQQFRLFIEHLPVVDEPQPGTFGSYGLSPTTTIPWF</sequence>
<reference evidence="1 2" key="1">
    <citation type="submission" date="2019-06" db="EMBL/GenBank/DDBJ databases">
        <title>Whole genome shotgun sequence of Zoogloea ramigera NBRC 15342.</title>
        <authorList>
            <person name="Hosoyama A."/>
            <person name="Uohara A."/>
            <person name="Ohji S."/>
            <person name="Ichikawa N."/>
        </authorList>
    </citation>
    <scope>NUCLEOTIDE SEQUENCE [LARGE SCALE GENOMIC DNA]</scope>
    <source>
        <strain evidence="1 2">NBRC 15342</strain>
    </source>
</reference>
<dbReference type="InterPro" id="IPR013396">
    <property type="entry name" value="CRISPR-assoc_prot_Csy4"/>
</dbReference>
<accession>A0A4Y4CYM3</accession>
<dbReference type="OrthoDB" id="259831at2"/>
<dbReference type="Pfam" id="PF09618">
    <property type="entry name" value="Cas_Csy4"/>
    <property type="match status" value="1"/>
</dbReference>
<evidence type="ECO:0000313" key="2">
    <source>
        <dbReference type="Proteomes" id="UP000318422"/>
    </source>
</evidence>
<dbReference type="EMBL" id="BJNV01000085">
    <property type="protein sequence ID" value="GEC97406.1"/>
    <property type="molecule type" value="Genomic_DNA"/>
</dbReference>
<dbReference type="GO" id="GO:0043571">
    <property type="term" value="P:maintenance of CRISPR repeat elements"/>
    <property type="evidence" value="ECO:0007669"/>
    <property type="project" value="InterPro"/>
</dbReference>
<protein>
    <submittedName>
        <fullName evidence="1">Type I-F CRISPR-associated endoribonuclease Cas6/Csy4</fullName>
    </submittedName>
</protein>
<dbReference type="Gene3D" id="3.30.70.2540">
    <property type="entry name" value="CRISPR-associated endoribonuclease Cas6/Csy4"/>
    <property type="match status" value="1"/>
</dbReference>
<name>A0A4Y4CYM3_ZOORA</name>
<dbReference type="Proteomes" id="UP000318422">
    <property type="component" value="Unassembled WGS sequence"/>
</dbReference>
<dbReference type="CDD" id="cd09739">
    <property type="entry name" value="Cas6_I-F"/>
    <property type="match status" value="1"/>
</dbReference>
<gene>
    <name evidence="1" type="ORF">ZRA01_34790</name>
</gene>
<dbReference type="GO" id="GO:0004519">
    <property type="term" value="F:endonuclease activity"/>
    <property type="evidence" value="ECO:0007669"/>
    <property type="project" value="InterPro"/>
</dbReference>
<dbReference type="NCBIfam" id="TIGR02563">
    <property type="entry name" value="cas_Csy4"/>
    <property type="match status" value="1"/>
</dbReference>
<evidence type="ECO:0000313" key="1">
    <source>
        <dbReference type="EMBL" id="GEC97406.1"/>
    </source>
</evidence>
<dbReference type="InterPro" id="IPR042564">
    <property type="entry name" value="CRISPR-Cas6/Csy4_sf"/>
</dbReference>
<comment type="caution">
    <text evidence="1">The sequence shown here is derived from an EMBL/GenBank/DDBJ whole genome shotgun (WGS) entry which is preliminary data.</text>
</comment>
<dbReference type="RefSeq" id="WP_141354696.1">
    <property type="nucleotide sequence ID" value="NZ_BJNV01000085.1"/>
</dbReference>
<proteinExistence type="predicted"/>